<sequence length="96" mass="10741">MPTYTVNWAAFNEVLEQLTVLQNEVNTLNAGFAQGNSSALTEWDSEAREAFEVRRQAWNDATKNMELLAGQAQTAAAKCREEYQHAVQYGTQLWGG</sequence>
<proteinExistence type="predicted"/>
<organism evidence="1 2">
    <name type="scientific">Streptomyces ziwulingensis</name>
    <dbReference type="NCBI Taxonomy" id="1045501"/>
    <lineage>
        <taxon>Bacteria</taxon>
        <taxon>Bacillati</taxon>
        <taxon>Actinomycetota</taxon>
        <taxon>Actinomycetes</taxon>
        <taxon>Kitasatosporales</taxon>
        <taxon>Streptomycetaceae</taxon>
        <taxon>Streptomyces</taxon>
    </lineage>
</organism>
<dbReference type="EMBL" id="BAABIG010000040">
    <property type="protein sequence ID" value="GAA4806774.1"/>
    <property type="molecule type" value="Genomic_DNA"/>
</dbReference>
<dbReference type="Proteomes" id="UP001501265">
    <property type="component" value="Unassembled WGS sequence"/>
</dbReference>
<dbReference type="SUPFAM" id="SSF140453">
    <property type="entry name" value="EsxAB dimer-like"/>
    <property type="match status" value="1"/>
</dbReference>
<dbReference type="RefSeq" id="WP_345621343.1">
    <property type="nucleotide sequence ID" value="NZ_BAABIG010000040.1"/>
</dbReference>
<gene>
    <name evidence="1" type="ORF">GCM10023220_41100</name>
</gene>
<dbReference type="Gene3D" id="1.10.287.1060">
    <property type="entry name" value="ESAT-6-like"/>
    <property type="match status" value="1"/>
</dbReference>
<name>A0ABP9C8V0_9ACTN</name>
<reference evidence="2" key="1">
    <citation type="journal article" date="2019" name="Int. J. Syst. Evol. Microbiol.">
        <title>The Global Catalogue of Microorganisms (GCM) 10K type strain sequencing project: providing services to taxonomists for standard genome sequencing and annotation.</title>
        <authorList>
            <consortium name="The Broad Institute Genomics Platform"/>
            <consortium name="The Broad Institute Genome Sequencing Center for Infectious Disease"/>
            <person name="Wu L."/>
            <person name="Ma J."/>
        </authorList>
    </citation>
    <scope>NUCLEOTIDE SEQUENCE [LARGE SCALE GENOMIC DNA]</scope>
    <source>
        <strain evidence="2">JCM 18081</strain>
    </source>
</reference>
<protein>
    <recommendedName>
        <fullName evidence="3">WXG100 family type VII secretion target</fullName>
    </recommendedName>
</protein>
<evidence type="ECO:0008006" key="3">
    <source>
        <dbReference type="Google" id="ProtNLM"/>
    </source>
</evidence>
<dbReference type="InterPro" id="IPR036689">
    <property type="entry name" value="ESAT-6-like_sf"/>
</dbReference>
<evidence type="ECO:0000313" key="2">
    <source>
        <dbReference type="Proteomes" id="UP001501265"/>
    </source>
</evidence>
<keyword evidence="2" id="KW-1185">Reference proteome</keyword>
<comment type="caution">
    <text evidence="1">The sequence shown here is derived from an EMBL/GenBank/DDBJ whole genome shotgun (WGS) entry which is preliminary data.</text>
</comment>
<accession>A0ABP9C8V0</accession>
<evidence type="ECO:0000313" key="1">
    <source>
        <dbReference type="EMBL" id="GAA4806774.1"/>
    </source>
</evidence>